<keyword evidence="1" id="KW-0479">Metal-binding</keyword>
<protein>
    <recommendedName>
        <fullName evidence="6">Zn(2)-C6 fungal-type domain-containing protein</fullName>
    </recommendedName>
</protein>
<dbReference type="EMBL" id="KN847040">
    <property type="protein sequence ID" value="KIW35351.1"/>
    <property type="molecule type" value="Genomic_DNA"/>
</dbReference>
<dbReference type="PANTHER" id="PTHR47425:SF2">
    <property type="entry name" value="FARB-RELATED"/>
    <property type="match status" value="1"/>
</dbReference>
<accession>A0A0D2A4S8</accession>
<dbReference type="PANTHER" id="PTHR47425">
    <property type="entry name" value="FARB-RELATED"/>
    <property type="match status" value="1"/>
</dbReference>
<dbReference type="VEuPathDB" id="FungiDB:PV07_02051"/>
<organism evidence="7 8">
    <name type="scientific">Cladophialophora immunda</name>
    <dbReference type="NCBI Taxonomy" id="569365"/>
    <lineage>
        <taxon>Eukaryota</taxon>
        <taxon>Fungi</taxon>
        <taxon>Dikarya</taxon>
        <taxon>Ascomycota</taxon>
        <taxon>Pezizomycotina</taxon>
        <taxon>Eurotiomycetes</taxon>
        <taxon>Chaetothyriomycetidae</taxon>
        <taxon>Chaetothyriales</taxon>
        <taxon>Herpotrichiellaceae</taxon>
        <taxon>Cladophialophora</taxon>
    </lineage>
</organism>
<reference evidence="7 8" key="1">
    <citation type="submission" date="2015-01" db="EMBL/GenBank/DDBJ databases">
        <title>The Genome Sequence of Cladophialophora immunda CBS83496.</title>
        <authorList>
            <consortium name="The Broad Institute Genomics Platform"/>
            <person name="Cuomo C."/>
            <person name="de Hoog S."/>
            <person name="Gorbushina A."/>
            <person name="Stielow B."/>
            <person name="Teixiera M."/>
            <person name="Abouelleil A."/>
            <person name="Chapman S.B."/>
            <person name="Priest M."/>
            <person name="Young S.K."/>
            <person name="Wortman J."/>
            <person name="Nusbaum C."/>
            <person name="Birren B."/>
        </authorList>
    </citation>
    <scope>NUCLEOTIDE SEQUENCE [LARGE SCALE GENOMIC DNA]</scope>
    <source>
        <strain evidence="7 8">CBS 83496</strain>
    </source>
</reference>
<dbReference type="GeneID" id="27341245"/>
<dbReference type="GO" id="GO:0006351">
    <property type="term" value="P:DNA-templated transcription"/>
    <property type="evidence" value="ECO:0007669"/>
    <property type="project" value="InterPro"/>
</dbReference>
<evidence type="ECO:0000256" key="3">
    <source>
        <dbReference type="ARBA" id="ARBA00023125"/>
    </source>
</evidence>
<evidence type="ECO:0000313" key="7">
    <source>
        <dbReference type="EMBL" id="KIW35351.1"/>
    </source>
</evidence>
<evidence type="ECO:0000256" key="4">
    <source>
        <dbReference type="ARBA" id="ARBA00023163"/>
    </source>
</evidence>
<proteinExistence type="predicted"/>
<dbReference type="InterPro" id="IPR052761">
    <property type="entry name" value="Fungal_Detox/Toxin_TFs"/>
</dbReference>
<evidence type="ECO:0000313" key="8">
    <source>
        <dbReference type="Proteomes" id="UP000054466"/>
    </source>
</evidence>
<dbReference type="GO" id="GO:0003677">
    <property type="term" value="F:DNA binding"/>
    <property type="evidence" value="ECO:0007669"/>
    <property type="project" value="UniProtKB-KW"/>
</dbReference>
<dbReference type="Gene3D" id="4.10.240.10">
    <property type="entry name" value="Zn(2)-C6 fungal-type DNA-binding domain"/>
    <property type="match status" value="1"/>
</dbReference>
<evidence type="ECO:0000256" key="2">
    <source>
        <dbReference type="ARBA" id="ARBA00023015"/>
    </source>
</evidence>
<evidence type="ECO:0000256" key="5">
    <source>
        <dbReference type="ARBA" id="ARBA00023242"/>
    </source>
</evidence>
<dbReference type="AlphaFoldDB" id="A0A0D2A4S8"/>
<dbReference type="GO" id="GO:0000981">
    <property type="term" value="F:DNA-binding transcription factor activity, RNA polymerase II-specific"/>
    <property type="evidence" value="ECO:0007669"/>
    <property type="project" value="InterPro"/>
</dbReference>
<keyword evidence="2" id="KW-0805">Transcription regulation</keyword>
<dbReference type="SMART" id="SM00066">
    <property type="entry name" value="GAL4"/>
    <property type="match status" value="1"/>
</dbReference>
<evidence type="ECO:0000256" key="1">
    <source>
        <dbReference type="ARBA" id="ARBA00022723"/>
    </source>
</evidence>
<dbReference type="InterPro" id="IPR036864">
    <property type="entry name" value="Zn2-C6_fun-type_DNA-bd_sf"/>
</dbReference>
<dbReference type="PROSITE" id="PS00463">
    <property type="entry name" value="ZN2_CY6_FUNGAL_1"/>
    <property type="match status" value="1"/>
</dbReference>
<dbReference type="SUPFAM" id="SSF57701">
    <property type="entry name" value="Zn2/Cys6 DNA-binding domain"/>
    <property type="match status" value="1"/>
</dbReference>
<dbReference type="Pfam" id="PF04082">
    <property type="entry name" value="Fungal_trans"/>
    <property type="match status" value="1"/>
</dbReference>
<keyword evidence="8" id="KW-1185">Reference proteome</keyword>
<sequence>MLRRRAPRACITCHNRKVRCDVSRKGTPCSNCSRAAVVCSVDDRGKERPMQHPGRTNLPQANVYTFKIGERSGCNRNGDKVVSPQTTAGGQASLACSFDNATPVECCDDGEIADTSPRDQSELPSYIAPLPAGLDHDIRQLLLSRGALTVPSKTMIDELLRVFVCHVYPLLPVLDMASFLGAVNGTENDKISLVLFQAVMFAGVAFTDLSHLQQEGFRTYNDARKTFFDRVKLLYEMDVESNPTTMIQILLLMTYWYGQQNDTKGRFYWLRTAFSLATDIGLDRQHQFSNESARQRMRRKLWYCCLMRDKLLSITERRQNAHRGQGENLDSIDPADFEDAAFSRALHQYYRPGQGIEPTSLGQLCAQKVKLCLIIGRILDSQYELSGVRLVYSSDPFMVLIPKTKILTTEAAARDQELRGWCTETASIKEAALGQHHGQNGSLLGLHSATIELLYLTALCTVHRPLLLHEQSKGSAAEALQGFSRQTLRSAARRISEIARQLEESHLLEVMPPLAVGALIVASIQHLKDALSTEPELRGTGNLYLRQTIQAFAALSPKYNSADCAIGFIERVRSGKLPYRTFEWEDRANPRPSYDECTLMSTSGESNAIAIAGTDMDSTASPFVTQSTNARLQNDNRYHAADMFGSSFASEEDFNIPYFRSSNLDAISELLLSAPFDANNIDWANRDWRYAGSTGT</sequence>
<gene>
    <name evidence="7" type="ORF">PV07_02051</name>
</gene>
<dbReference type="Pfam" id="PF00172">
    <property type="entry name" value="Zn_clus"/>
    <property type="match status" value="1"/>
</dbReference>
<name>A0A0D2A4S8_9EURO</name>
<feature type="domain" description="Zn(2)-C6 fungal-type" evidence="6">
    <location>
        <begin position="9"/>
        <end position="41"/>
    </location>
</feature>
<dbReference type="PROSITE" id="PS50048">
    <property type="entry name" value="ZN2_CY6_FUNGAL_2"/>
    <property type="match status" value="1"/>
</dbReference>
<evidence type="ECO:0000259" key="6">
    <source>
        <dbReference type="PROSITE" id="PS50048"/>
    </source>
</evidence>
<dbReference type="CDD" id="cd00067">
    <property type="entry name" value="GAL4"/>
    <property type="match status" value="1"/>
</dbReference>
<keyword evidence="5" id="KW-0539">Nucleus</keyword>
<dbReference type="InterPro" id="IPR007219">
    <property type="entry name" value="XnlR_reg_dom"/>
</dbReference>
<dbReference type="OrthoDB" id="5121955at2759"/>
<dbReference type="CDD" id="cd12148">
    <property type="entry name" value="fungal_TF_MHR"/>
    <property type="match status" value="1"/>
</dbReference>
<dbReference type="HOGENOM" id="CLU_006329_1_4_1"/>
<keyword evidence="4" id="KW-0804">Transcription</keyword>
<keyword evidence="3" id="KW-0238">DNA-binding</keyword>
<dbReference type="RefSeq" id="XP_016255567.1">
    <property type="nucleotide sequence ID" value="XM_016388639.1"/>
</dbReference>
<dbReference type="Proteomes" id="UP000054466">
    <property type="component" value="Unassembled WGS sequence"/>
</dbReference>
<dbReference type="GO" id="GO:0008270">
    <property type="term" value="F:zinc ion binding"/>
    <property type="evidence" value="ECO:0007669"/>
    <property type="project" value="InterPro"/>
</dbReference>
<dbReference type="InterPro" id="IPR001138">
    <property type="entry name" value="Zn2Cys6_DnaBD"/>
</dbReference>